<dbReference type="InterPro" id="IPR007278">
    <property type="entry name" value="DUF397"/>
</dbReference>
<dbReference type="Proteomes" id="UP000516052">
    <property type="component" value="Chromosome"/>
</dbReference>
<accession>A0A7H0IF42</accession>
<evidence type="ECO:0000313" key="2">
    <source>
        <dbReference type="EMBL" id="QNP71408.1"/>
    </source>
</evidence>
<reference evidence="2 3" key="1">
    <citation type="submission" date="2020-08" db="EMBL/GenBank/DDBJ databases">
        <title>A novel species.</title>
        <authorList>
            <person name="Gao J."/>
        </authorList>
    </citation>
    <scope>NUCLEOTIDE SEQUENCE [LARGE SCALE GENOMIC DNA]</scope>
    <source>
        <strain evidence="2 3">CRXT-G-22</strain>
    </source>
</reference>
<evidence type="ECO:0000313" key="3">
    <source>
        <dbReference type="Proteomes" id="UP000516052"/>
    </source>
</evidence>
<feature type="domain" description="DUF397" evidence="1">
    <location>
        <begin position="7"/>
        <end position="25"/>
    </location>
</feature>
<dbReference type="EMBL" id="CP060828">
    <property type="protein sequence ID" value="QNP71408.1"/>
    <property type="molecule type" value="Genomic_DNA"/>
</dbReference>
<protein>
    <submittedName>
        <fullName evidence="2">DUF397 domain-containing protein</fullName>
    </submittedName>
</protein>
<organism evidence="2 3">
    <name type="scientific">Streptomyces roseirectus</name>
    <dbReference type="NCBI Taxonomy" id="2768066"/>
    <lineage>
        <taxon>Bacteria</taxon>
        <taxon>Bacillati</taxon>
        <taxon>Actinomycetota</taxon>
        <taxon>Actinomycetes</taxon>
        <taxon>Kitasatosporales</taxon>
        <taxon>Streptomycetaceae</taxon>
        <taxon>Streptomyces</taxon>
    </lineage>
</organism>
<feature type="domain" description="DUF397" evidence="1">
    <location>
        <begin position="27"/>
        <end position="80"/>
    </location>
</feature>
<keyword evidence="3" id="KW-1185">Reference proteome</keyword>
<proteinExistence type="predicted"/>
<dbReference type="KEGG" id="sroi:IAG44_19535"/>
<dbReference type="AlphaFoldDB" id="A0A7H0IF42"/>
<gene>
    <name evidence="2" type="ORF">IAG44_19535</name>
</gene>
<dbReference type="RefSeq" id="WP_187748377.1">
    <property type="nucleotide sequence ID" value="NZ_CP060828.1"/>
</dbReference>
<dbReference type="Pfam" id="PF04149">
    <property type="entry name" value="DUF397"/>
    <property type="match status" value="2"/>
</dbReference>
<evidence type="ECO:0000259" key="1">
    <source>
        <dbReference type="Pfam" id="PF04149"/>
    </source>
</evidence>
<sequence>MTTEVSLRWVKSSYSDNGGNCVEVALWAKSSYSDNGGDCVEIAVNMAPQGTVPIRDSKTPHGPELAISAPAFTSFTESLKADKPTA</sequence>
<name>A0A7H0IF42_9ACTN</name>